<feature type="signal peptide" evidence="1">
    <location>
        <begin position="1"/>
        <end position="26"/>
    </location>
</feature>
<dbReference type="Proteomes" id="UP001174936">
    <property type="component" value="Unassembled WGS sequence"/>
</dbReference>
<comment type="caution">
    <text evidence="2">The sequence shown here is derived from an EMBL/GenBank/DDBJ whole genome shotgun (WGS) entry which is preliminary data.</text>
</comment>
<evidence type="ECO:0000313" key="2">
    <source>
        <dbReference type="EMBL" id="KAK0648382.1"/>
    </source>
</evidence>
<dbReference type="AlphaFoldDB" id="A0AA40CRV3"/>
<sequence>MRLPFIMKMLLCLAVLAQLLLPHVAAEIFWIYNTFTDGTNPTIKGQKFAFFHLDKYRPSCEEILNVHEIYPLADDASSDWVCACDGKGCLWDNRNPFEMDRFEWHASWGHYTYYKNRGGKFYDVIDREWGYCEPVTLYPPGNYTKCTWPHSAEPTSRLAAATFRCNATVTMWTSSQAAAVGGGDGQ</sequence>
<reference evidence="2" key="1">
    <citation type="submission" date="2023-06" db="EMBL/GenBank/DDBJ databases">
        <title>Genome-scale phylogeny and comparative genomics of the fungal order Sordariales.</title>
        <authorList>
            <consortium name="Lawrence Berkeley National Laboratory"/>
            <person name="Hensen N."/>
            <person name="Bonometti L."/>
            <person name="Westerberg I."/>
            <person name="Brannstrom I.O."/>
            <person name="Guillou S."/>
            <person name="Cros-Aarteil S."/>
            <person name="Calhoun S."/>
            <person name="Haridas S."/>
            <person name="Kuo A."/>
            <person name="Mondo S."/>
            <person name="Pangilinan J."/>
            <person name="Riley R."/>
            <person name="Labutti K."/>
            <person name="Andreopoulos B."/>
            <person name="Lipzen A."/>
            <person name="Chen C."/>
            <person name="Yanf M."/>
            <person name="Daum C."/>
            <person name="Ng V."/>
            <person name="Clum A."/>
            <person name="Steindorff A."/>
            <person name="Ohm R."/>
            <person name="Martin F."/>
            <person name="Silar P."/>
            <person name="Natvig D."/>
            <person name="Lalanne C."/>
            <person name="Gautier V."/>
            <person name="Ament-Velasquez S.L."/>
            <person name="Kruys A."/>
            <person name="Hutchinson M.I."/>
            <person name="Powell A.J."/>
            <person name="Barry K."/>
            <person name="Miller A.N."/>
            <person name="Grigoriev I.V."/>
            <person name="Debuchy R."/>
            <person name="Gladieux P."/>
            <person name="Thoren M.H."/>
            <person name="Johannesson H."/>
        </authorList>
    </citation>
    <scope>NUCLEOTIDE SEQUENCE</scope>
    <source>
        <strain evidence="2">SMH2532-1</strain>
    </source>
</reference>
<accession>A0AA40CRV3</accession>
<evidence type="ECO:0000313" key="3">
    <source>
        <dbReference type="Proteomes" id="UP001174936"/>
    </source>
</evidence>
<feature type="chain" id="PRO_5041204674" evidence="1">
    <location>
        <begin position="27"/>
        <end position="186"/>
    </location>
</feature>
<keyword evidence="3" id="KW-1185">Reference proteome</keyword>
<name>A0AA40CRV3_9PEZI</name>
<proteinExistence type="predicted"/>
<dbReference type="EMBL" id="JAULSV010000003">
    <property type="protein sequence ID" value="KAK0648382.1"/>
    <property type="molecule type" value="Genomic_DNA"/>
</dbReference>
<gene>
    <name evidence="2" type="ORF">B0T16DRAFT_114981</name>
</gene>
<protein>
    <submittedName>
        <fullName evidence="2">Uncharacterized protein</fullName>
    </submittedName>
</protein>
<keyword evidence="1" id="KW-0732">Signal</keyword>
<organism evidence="2 3">
    <name type="scientific">Cercophora newfieldiana</name>
    <dbReference type="NCBI Taxonomy" id="92897"/>
    <lineage>
        <taxon>Eukaryota</taxon>
        <taxon>Fungi</taxon>
        <taxon>Dikarya</taxon>
        <taxon>Ascomycota</taxon>
        <taxon>Pezizomycotina</taxon>
        <taxon>Sordariomycetes</taxon>
        <taxon>Sordariomycetidae</taxon>
        <taxon>Sordariales</taxon>
        <taxon>Lasiosphaeriaceae</taxon>
        <taxon>Cercophora</taxon>
    </lineage>
</organism>
<evidence type="ECO:0000256" key="1">
    <source>
        <dbReference type="SAM" id="SignalP"/>
    </source>
</evidence>